<reference evidence="2" key="1">
    <citation type="submission" date="2021-02" db="EMBL/GenBank/DDBJ databases">
        <title>Genome sequence Cadophora malorum strain M34.</title>
        <authorList>
            <person name="Stefanovic E."/>
            <person name="Vu D."/>
            <person name="Scully C."/>
            <person name="Dijksterhuis J."/>
            <person name="Roader J."/>
            <person name="Houbraken J."/>
        </authorList>
    </citation>
    <scope>NUCLEOTIDE SEQUENCE</scope>
    <source>
        <strain evidence="2">M34</strain>
    </source>
</reference>
<keyword evidence="3" id="KW-1185">Reference proteome</keyword>
<feature type="region of interest" description="Disordered" evidence="1">
    <location>
        <begin position="39"/>
        <end position="67"/>
    </location>
</feature>
<evidence type="ECO:0000313" key="3">
    <source>
        <dbReference type="Proteomes" id="UP000664132"/>
    </source>
</evidence>
<gene>
    <name evidence="2" type="ORF">IFR04_005904</name>
</gene>
<organism evidence="2 3">
    <name type="scientific">Cadophora malorum</name>
    <dbReference type="NCBI Taxonomy" id="108018"/>
    <lineage>
        <taxon>Eukaryota</taxon>
        <taxon>Fungi</taxon>
        <taxon>Dikarya</taxon>
        <taxon>Ascomycota</taxon>
        <taxon>Pezizomycotina</taxon>
        <taxon>Leotiomycetes</taxon>
        <taxon>Helotiales</taxon>
        <taxon>Ploettnerulaceae</taxon>
        <taxon>Cadophora</taxon>
    </lineage>
</organism>
<evidence type="ECO:0000313" key="2">
    <source>
        <dbReference type="EMBL" id="KAG4420927.1"/>
    </source>
</evidence>
<evidence type="ECO:0000256" key="1">
    <source>
        <dbReference type="SAM" id="MobiDB-lite"/>
    </source>
</evidence>
<dbReference type="OrthoDB" id="3562818at2759"/>
<feature type="compositionally biased region" description="Basic and acidic residues" evidence="1">
    <location>
        <begin position="212"/>
        <end position="223"/>
    </location>
</feature>
<proteinExistence type="predicted"/>
<sequence length="380" mass="42606">MYQARVGFTAELPEQDGEPESVRNSRKFLKTLFTNTAPDDDKYAIPIPPGLPEGVQPAPAQQESSPVAIDEDIEEEDEAGEDYPPVGVTKVTDHMDDLHICRDALLALDPQPNAEYTMFFERVANTIFDLHQDMSFNSKHTDEEWTNLEYERFETIRDLRLELKRHRPADDWEFDAVADSRIWLETLFDMIDPGGSTADVPADSNDGPDNDQPDHPENGHTDYGDTEEGQSDNDYSNDVDLNPSLCDDDDDAGPSNPPLKQPSKADLEPIDLKDLQIRLETHLEKLERVTPPKGDKHWTPNTASCVPSITKYLRRAIKALETSGGDKVRKTKIADLMRSDIAKILDFWVSKEPNIISGAGPLTLAIRGIRDDLKVGKKSK</sequence>
<feature type="compositionally biased region" description="Acidic residues" evidence="1">
    <location>
        <begin position="224"/>
        <end position="237"/>
    </location>
</feature>
<name>A0A8H7W9P0_9HELO</name>
<dbReference type="Proteomes" id="UP000664132">
    <property type="component" value="Unassembled WGS sequence"/>
</dbReference>
<feature type="region of interest" description="Disordered" evidence="1">
    <location>
        <begin position="1"/>
        <end position="24"/>
    </location>
</feature>
<dbReference type="AlphaFoldDB" id="A0A8H7W9P0"/>
<comment type="caution">
    <text evidence="2">The sequence shown here is derived from an EMBL/GenBank/DDBJ whole genome shotgun (WGS) entry which is preliminary data.</text>
</comment>
<protein>
    <submittedName>
        <fullName evidence="2">Uncharacterized protein</fullName>
    </submittedName>
</protein>
<feature type="region of interest" description="Disordered" evidence="1">
    <location>
        <begin position="194"/>
        <end position="270"/>
    </location>
</feature>
<dbReference type="EMBL" id="JAFJYH010000074">
    <property type="protein sequence ID" value="KAG4420927.1"/>
    <property type="molecule type" value="Genomic_DNA"/>
</dbReference>
<accession>A0A8H7W9P0</accession>